<dbReference type="Proteomes" id="UP000038040">
    <property type="component" value="Unplaced"/>
</dbReference>
<dbReference type="STRING" id="318479.A0A0N4U7H1"/>
<evidence type="ECO:0000313" key="4">
    <source>
        <dbReference type="WBParaSite" id="DME_0000293201-mRNA-1"/>
    </source>
</evidence>
<dbReference type="WBParaSite" id="DME_0000293201-mRNA-1">
    <property type="protein sequence ID" value="DME_0000293201-mRNA-1"/>
    <property type="gene ID" value="DME_0000293201"/>
</dbReference>
<sequence>MRFLNSPQAAGDEASLKGMLSAITFIIEQSVKNECSANDLQIEMQHLGLPHEHCKQLAKLYLANYEKLRSVSVKDFIRDPAISIVSLTPQEDNKNVSF</sequence>
<name>A0A0N4U7H1_DRAME</name>
<keyword evidence="3" id="KW-1185">Reference proteome</keyword>
<dbReference type="AlphaFoldDB" id="A0A0N4U7H1"/>
<accession>A0A0N4U7H1</accession>
<evidence type="ECO:0000313" key="3">
    <source>
        <dbReference type="Proteomes" id="UP000274756"/>
    </source>
</evidence>
<dbReference type="Pfam" id="PF21672">
    <property type="entry name" value="COMM_HN"/>
    <property type="match status" value="1"/>
</dbReference>
<proteinExistence type="predicted"/>
<organism evidence="2 4">
    <name type="scientific">Dracunculus medinensis</name>
    <name type="common">Guinea worm</name>
    <dbReference type="NCBI Taxonomy" id="318479"/>
    <lineage>
        <taxon>Eukaryota</taxon>
        <taxon>Metazoa</taxon>
        <taxon>Ecdysozoa</taxon>
        <taxon>Nematoda</taxon>
        <taxon>Chromadorea</taxon>
        <taxon>Rhabditida</taxon>
        <taxon>Spirurina</taxon>
        <taxon>Dracunculoidea</taxon>
        <taxon>Dracunculidae</taxon>
        <taxon>Dracunculus</taxon>
    </lineage>
</organism>
<gene>
    <name evidence="1" type="ORF">DME_LOCUS161</name>
</gene>
<dbReference type="Proteomes" id="UP000274756">
    <property type="component" value="Unassembled WGS sequence"/>
</dbReference>
<reference evidence="1 3" key="2">
    <citation type="submission" date="2018-11" db="EMBL/GenBank/DDBJ databases">
        <authorList>
            <consortium name="Pathogen Informatics"/>
        </authorList>
    </citation>
    <scope>NUCLEOTIDE SEQUENCE [LARGE SCALE GENOMIC DNA]</scope>
</reference>
<evidence type="ECO:0000313" key="1">
    <source>
        <dbReference type="EMBL" id="VDN50188.1"/>
    </source>
</evidence>
<reference evidence="4" key="1">
    <citation type="submission" date="2017-02" db="UniProtKB">
        <authorList>
            <consortium name="WormBaseParasite"/>
        </authorList>
    </citation>
    <scope>IDENTIFICATION</scope>
</reference>
<protein>
    <submittedName>
        <fullName evidence="1 4">Uncharacterized protein</fullName>
    </submittedName>
</protein>
<evidence type="ECO:0000313" key="2">
    <source>
        <dbReference type="Proteomes" id="UP000038040"/>
    </source>
</evidence>
<dbReference type="EMBL" id="UYYG01000001">
    <property type="protein sequence ID" value="VDN50188.1"/>
    <property type="molecule type" value="Genomic_DNA"/>
</dbReference>
<dbReference type="OrthoDB" id="284322at2759"/>